<reference evidence="3 4" key="1">
    <citation type="submission" date="2018-10" db="EMBL/GenBank/DDBJ databases">
        <title>A high-quality apple genome assembly.</title>
        <authorList>
            <person name="Hu J."/>
        </authorList>
    </citation>
    <scope>NUCLEOTIDE SEQUENCE [LARGE SCALE GENOMIC DNA]</scope>
    <source>
        <strain evidence="4">cv. HFTH1</strain>
        <tissue evidence="3">Young leaf</tissue>
    </source>
</reference>
<dbReference type="SUPFAM" id="SSF54928">
    <property type="entry name" value="RNA-binding domain, RBD"/>
    <property type="match status" value="1"/>
</dbReference>
<feature type="compositionally biased region" description="Polar residues" evidence="1">
    <location>
        <begin position="502"/>
        <end position="529"/>
    </location>
</feature>
<comment type="caution">
    <text evidence="3">The sequence shown here is derived from an EMBL/GenBank/DDBJ whole genome shotgun (WGS) entry which is preliminary data.</text>
</comment>
<evidence type="ECO:0000313" key="3">
    <source>
        <dbReference type="EMBL" id="RXH75666.1"/>
    </source>
</evidence>
<dbReference type="AlphaFoldDB" id="A0A498HW40"/>
<dbReference type="SMART" id="SM00513">
    <property type="entry name" value="SAP"/>
    <property type="match status" value="1"/>
</dbReference>
<dbReference type="GO" id="GO:0003676">
    <property type="term" value="F:nucleic acid binding"/>
    <property type="evidence" value="ECO:0007669"/>
    <property type="project" value="InterPro"/>
</dbReference>
<evidence type="ECO:0000313" key="4">
    <source>
        <dbReference type="Proteomes" id="UP000290289"/>
    </source>
</evidence>
<proteinExistence type="predicted"/>
<organism evidence="3 4">
    <name type="scientific">Malus domestica</name>
    <name type="common">Apple</name>
    <name type="synonym">Pyrus malus</name>
    <dbReference type="NCBI Taxonomy" id="3750"/>
    <lineage>
        <taxon>Eukaryota</taxon>
        <taxon>Viridiplantae</taxon>
        <taxon>Streptophyta</taxon>
        <taxon>Embryophyta</taxon>
        <taxon>Tracheophyta</taxon>
        <taxon>Spermatophyta</taxon>
        <taxon>Magnoliopsida</taxon>
        <taxon>eudicotyledons</taxon>
        <taxon>Gunneridae</taxon>
        <taxon>Pentapetalae</taxon>
        <taxon>rosids</taxon>
        <taxon>fabids</taxon>
        <taxon>Rosales</taxon>
        <taxon>Rosaceae</taxon>
        <taxon>Amygdaloideae</taxon>
        <taxon>Maleae</taxon>
        <taxon>Malus</taxon>
    </lineage>
</organism>
<name>A0A498HW40_MALDO</name>
<feature type="compositionally biased region" description="Low complexity" evidence="1">
    <location>
        <begin position="641"/>
        <end position="665"/>
    </location>
</feature>
<feature type="compositionally biased region" description="Pro residues" evidence="1">
    <location>
        <begin position="666"/>
        <end position="680"/>
    </location>
</feature>
<feature type="compositionally biased region" description="Basic and acidic residues" evidence="1">
    <location>
        <begin position="186"/>
        <end position="210"/>
    </location>
</feature>
<keyword evidence="4" id="KW-1185">Reference proteome</keyword>
<dbReference type="SUPFAM" id="SSF68906">
    <property type="entry name" value="SAP domain"/>
    <property type="match status" value="1"/>
</dbReference>
<dbReference type="Proteomes" id="UP000290289">
    <property type="component" value="Chromosome 15"/>
</dbReference>
<feature type="compositionally biased region" description="Polar residues" evidence="1">
    <location>
        <begin position="156"/>
        <end position="173"/>
    </location>
</feature>
<feature type="region of interest" description="Disordered" evidence="1">
    <location>
        <begin position="154"/>
        <end position="280"/>
    </location>
</feature>
<feature type="compositionally biased region" description="Basic and acidic residues" evidence="1">
    <location>
        <begin position="240"/>
        <end position="277"/>
    </location>
</feature>
<dbReference type="PANTHER" id="PTHR47031">
    <property type="entry name" value="SAP DNA-BINDING DOMAIN-CONTAINING PROTEIN"/>
    <property type="match status" value="1"/>
</dbReference>
<dbReference type="InterPro" id="IPR034257">
    <property type="entry name" value="Acinus_RRM"/>
</dbReference>
<feature type="region of interest" description="Disordered" evidence="1">
    <location>
        <begin position="335"/>
        <end position="427"/>
    </location>
</feature>
<feature type="compositionally biased region" description="Low complexity" evidence="1">
    <location>
        <begin position="335"/>
        <end position="349"/>
    </location>
</feature>
<feature type="domain" description="SAP" evidence="2">
    <location>
        <begin position="13"/>
        <end position="47"/>
    </location>
</feature>
<sequence>MSYQYPSLGNRPINLLKVTELKEELKKRSLTTKGLKDDLVKRLDEAIRIERENALTEDNGLYGEKVVEQIAVLPKTPRSTGSGGRKRTEKVDLPVQVDTNDSARNLDQESIQEGYVLVDKDAGAIAEEEPVVQSTIVETNVRVTETLVAEAAVVGDNSQNTEANKGNENSESLFDNEIPKSLVENEDPRPVVENEDPKPQLENEDPKPQLENEDPEPYLENEDPVPELECEDPNLQLENVDPKAHLEDEDSRPQLEVDDSKPQLEKEGLEPTAKDVMVDSSAPNYQVSEVSHLGYEVKYDSISTDSVSINEKIELKDNIIADHVKLELDVKPEMVDPSSSTVVPVSGDSHPMDVEEPHDDKASVGEKDDNNDMNADISKKNDSADVGYSEKLNLERSSGDDSMEEDVQDSKQIYSKYNPDDVGDMGEKNVVPFVKEESHVGIVGDDIALDKMDENVEIKNHTARAEKRKLNDQAAFGSNEPIKKRRWNSESLKVPELQSPIQTPTVTPKETFQTNSLKRNFSRSNSTMSEDAPKERVVPPSQKAPTNSLRIDRFLRPFTLKAVQELLGKTGSVNDFWMDHIKTHCYVTYSSVEEALETRNAVYNLQWPPNGGRLLAAEFVDPQEVQTRLQVSQTPAPPVASGPSVPAAPTTSQPQPSPRQPRQQQLPPPPSLPPPPPLPTAPVARERLPLPPPPPLPEKHDLPIVTLDDLFRKTKSTPRIYYLPLSDEQVAEKLSAQQGRNIKQ</sequence>
<dbReference type="CDD" id="cd12432">
    <property type="entry name" value="RRM_ACINU"/>
    <property type="match status" value="1"/>
</dbReference>
<dbReference type="PROSITE" id="PS50800">
    <property type="entry name" value="SAP"/>
    <property type="match status" value="1"/>
</dbReference>
<feature type="region of interest" description="Disordered" evidence="1">
    <location>
        <begin position="626"/>
        <end position="704"/>
    </location>
</feature>
<dbReference type="STRING" id="3750.A0A498HW40"/>
<dbReference type="Pfam" id="PF02037">
    <property type="entry name" value="SAP"/>
    <property type="match status" value="1"/>
</dbReference>
<dbReference type="Pfam" id="PF16294">
    <property type="entry name" value="RSB_motif"/>
    <property type="match status" value="1"/>
</dbReference>
<dbReference type="Gene3D" id="1.10.720.30">
    <property type="entry name" value="SAP domain"/>
    <property type="match status" value="1"/>
</dbReference>
<gene>
    <name evidence="3" type="ORF">DVH24_039365</name>
</gene>
<dbReference type="InterPro" id="IPR035979">
    <property type="entry name" value="RBD_domain_sf"/>
</dbReference>
<dbReference type="InterPro" id="IPR036361">
    <property type="entry name" value="SAP_dom_sf"/>
</dbReference>
<feature type="compositionally biased region" description="Acidic residues" evidence="1">
    <location>
        <begin position="211"/>
        <end position="232"/>
    </location>
</feature>
<evidence type="ECO:0000256" key="1">
    <source>
        <dbReference type="SAM" id="MobiDB-lite"/>
    </source>
</evidence>
<dbReference type="InterPro" id="IPR032552">
    <property type="entry name" value="RSB_motif"/>
</dbReference>
<feature type="region of interest" description="Disordered" evidence="1">
    <location>
        <begin position="502"/>
        <end position="545"/>
    </location>
</feature>
<dbReference type="EMBL" id="RDQH01000341">
    <property type="protein sequence ID" value="RXH75666.1"/>
    <property type="molecule type" value="Genomic_DNA"/>
</dbReference>
<feature type="compositionally biased region" description="Basic and acidic residues" evidence="1">
    <location>
        <begin position="350"/>
        <end position="370"/>
    </location>
</feature>
<evidence type="ECO:0000259" key="2">
    <source>
        <dbReference type="PROSITE" id="PS50800"/>
    </source>
</evidence>
<dbReference type="InterPro" id="IPR003034">
    <property type="entry name" value="SAP_dom"/>
</dbReference>
<dbReference type="PANTHER" id="PTHR47031:SF3">
    <property type="entry name" value="SAP DOMAIN-CONTAINING PROTEIN"/>
    <property type="match status" value="1"/>
</dbReference>
<protein>
    <recommendedName>
        <fullName evidence="2">SAP domain-containing protein</fullName>
    </recommendedName>
</protein>
<accession>A0A498HW40</accession>